<reference evidence="3" key="1">
    <citation type="submission" date="2016-11" db="UniProtKB">
        <authorList>
            <consortium name="WormBaseParasite"/>
        </authorList>
    </citation>
    <scope>IDENTIFICATION</scope>
</reference>
<dbReference type="AlphaFoldDB" id="A0A1I7XJT6"/>
<organism evidence="2 3">
    <name type="scientific">Heterorhabditis bacteriophora</name>
    <name type="common">Entomopathogenic nematode worm</name>
    <dbReference type="NCBI Taxonomy" id="37862"/>
    <lineage>
        <taxon>Eukaryota</taxon>
        <taxon>Metazoa</taxon>
        <taxon>Ecdysozoa</taxon>
        <taxon>Nematoda</taxon>
        <taxon>Chromadorea</taxon>
        <taxon>Rhabditida</taxon>
        <taxon>Rhabditina</taxon>
        <taxon>Rhabditomorpha</taxon>
        <taxon>Strongyloidea</taxon>
        <taxon>Heterorhabditidae</taxon>
        <taxon>Heterorhabditis</taxon>
    </lineage>
</organism>
<dbReference type="InterPro" id="IPR029071">
    <property type="entry name" value="Ubiquitin-like_domsf"/>
</dbReference>
<evidence type="ECO:0000313" key="2">
    <source>
        <dbReference type="Proteomes" id="UP000095283"/>
    </source>
</evidence>
<sequence length="142" mass="16098">MLKLTAKILGERDEHEFKLPSNATIIQLKKKISDHVMLPLNSFKVLHVGRSLKDDNLTLSAIGVKDESKFTLMVIMDKIDTPNEVEKKIIEAVGNGRKGVAAVLRFQKAFDFYVRRLSLDDLERYAVICQSRLNTSHQTSIT</sequence>
<feature type="domain" description="Ubiquitin-like" evidence="1">
    <location>
        <begin position="2"/>
        <end position="74"/>
    </location>
</feature>
<dbReference type="Proteomes" id="UP000095283">
    <property type="component" value="Unplaced"/>
</dbReference>
<dbReference type="SUPFAM" id="SSF54236">
    <property type="entry name" value="Ubiquitin-like"/>
    <property type="match status" value="1"/>
</dbReference>
<dbReference type="PROSITE" id="PS50053">
    <property type="entry name" value="UBIQUITIN_2"/>
    <property type="match status" value="1"/>
</dbReference>
<evidence type="ECO:0000313" key="3">
    <source>
        <dbReference type="WBParaSite" id="Hba_18026"/>
    </source>
</evidence>
<evidence type="ECO:0000259" key="1">
    <source>
        <dbReference type="PROSITE" id="PS50053"/>
    </source>
</evidence>
<dbReference type="WBParaSite" id="Hba_18026">
    <property type="protein sequence ID" value="Hba_18026"/>
    <property type="gene ID" value="Hba_18026"/>
</dbReference>
<protein>
    <submittedName>
        <fullName evidence="3">Ubiquitin-like domain-containing protein</fullName>
    </submittedName>
</protein>
<keyword evidence="2" id="KW-1185">Reference proteome</keyword>
<dbReference type="SMART" id="SM00213">
    <property type="entry name" value="UBQ"/>
    <property type="match status" value="1"/>
</dbReference>
<proteinExistence type="predicted"/>
<dbReference type="InterPro" id="IPR000626">
    <property type="entry name" value="Ubiquitin-like_dom"/>
</dbReference>
<dbReference type="Pfam" id="PF00240">
    <property type="entry name" value="ubiquitin"/>
    <property type="match status" value="1"/>
</dbReference>
<name>A0A1I7XJT6_HETBA</name>
<accession>A0A1I7XJT6</accession>
<dbReference type="Gene3D" id="3.10.20.90">
    <property type="entry name" value="Phosphatidylinositol 3-kinase Catalytic Subunit, Chain A, domain 1"/>
    <property type="match status" value="1"/>
</dbReference>